<keyword evidence="2" id="KW-1185">Reference proteome</keyword>
<accession>A0A1Y2D3L6</accession>
<comment type="caution">
    <text evidence="1">The sequence shown here is derived from an EMBL/GenBank/DDBJ whole genome shotgun (WGS) entry which is preliminary data.</text>
</comment>
<evidence type="ECO:0000313" key="2">
    <source>
        <dbReference type="Proteomes" id="UP000193642"/>
    </source>
</evidence>
<dbReference type="AlphaFoldDB" id="A0A1Y2D3L6"/>
<gene>
    <name evidence="1" type="ORF">BCR33DRAFT_10940</name>
</gene>
<dbReference type="OrthoDB" id="5572844at2759"/>
<name>A0A1Y2D3L6_9FUNG</name>
<protein>
    <submittedName>
        <fullName evidence="1">Uncharacterized protein</fullName>
    </submittedName>
</protein>
<reference evidence="1 2" key="1">
    <citation type="submission" date="2016-07" db="EMBL/GenBank/DDBJ databases">
        <title>Pervasive Adenine N6-methylation of Active Genes in Fungi.</title>
        <authorList>
            <consortium name="DOE Joint Genome Institute"/>
            <person name="Mondo S.J."/>
            <person name="Dannebaum R.O."/>
            <person name="Kuo R.C."/>
            <person name="Labutti K."/>
            <person name="Haridas S."/>
            <person name="Kuo A."/>
            <person name="Salamov A."/>
            <person name="Ahrendt S.R."/>
            <person name="Lipzen A."/>
            <person name="Sullivan W."/>
            <person name="Andreopoulos W.B."/>
            <person name="Clum A."/>
            <person name="Lindquist E."/>
            <person name="Daum C."/>
            <person name="Ramamoorthy G.K."/>
            <person name="Gryganskyi A."/>
            <person name="Culley D."/>
            <person name="Magnuson J.K."/>
            <person name="James T.Y."/>
            <person name="O'Malley M.A."/>
            <person name="Stajich J.E."/>
            <person name="Spatafora J.W."/>
            <person name="Visel A."/>
            <person name="Grigoriev I.V."/>
        </authorList>
    </citation>
    <scope>NUCLEOTIDE SEQUENCE [LARGE SCALE GENOMIC DNA]</scope>
    <source>
        <strain evidence="1 2">JEL800</strain>
    </source>
</reference>
<evidence type="ECO:0000313" key="1">
    <source>
        <dbReference type="EMBL" id="ORY53889.1"/>
    </source>
</evidence>
<proteinExistence type="predicted"/>
<dbReference type="Proteomes" id="UP000193642">
    <property type="component" value="Unassembled WGS sequence"/>
</dbReference>
<dbReference type="EMBL" id="MCGO01000001">
    <property type="protein sequence ID" value="ORY53889.1"/>
    <property type="molecule type" value="Genomic_DNA"/>
</dbReference>
<organism evidence="1 2">
    <name type="scientific">Rhizoclosmatium globosum</name>
    <dbReference type="NCBI Taxonomy" id="329046"/>
    <lineage>
        <taxon>Eukaryota</taxon>
        <taxon>Fungi</taxon>
        <taxon>Fungi incertae sedis</taxon>
        <taxon>Chytridiomycota</taxon>
        <taxon>Chytridiomycota incertae sedis</taxon>
        <taxon>Chytridiomycetes</taxon>
        <taxon>Chytridiales</taxon>
        <taxon>Chytriomycetaceae</taxon>
        <taxon>Rhizoclosmatium</taxon>
    </lineage>
</organism>
<sequence>MSNQSGTQTKIDGLCKHTLSMHGSNGQLYRVISYFRICDIEHFYTGARVPSVFHCPSQLPTYIRFIQDWMYHIKIQRKREEMEKDLLPLPPAVIPLDETEKPADNWELTATPCVRGYDEVVLNEEELELDLDSLMPLSLPPSILPVNESKETAIEQIRICLVQKRQHGAK</sequence>